<dbReference type="Proteomes" id="UP001500523">
    <property type="component" value="Unassembled WGS sequence"/>
</dbReference>
<feature type="region of interest" description="Disordered" evidence="1">
    <location>
        <begin position="39"/>
        <end position="61"/>
    </location>
</feature>
<evidence type="ECO:0000313" key="3">
    <source>
        <dbReference type="Proteomes" id="UP001500523"/>
    </source>
</evidence>
<sequence>MRRGGHATAHRSLLIWHDRPSASFLQDIAPAESGRSVVVPPAAGRPAAAGPHAPAPFRSSDFEIDGGRGKGTIENCYLWSTPNTGTTHLVPDNFQMGSFVFDDDLRLHHLPKPPARSFKVAHKGIVRAYVELRRIEASQIDRGEEFSLPQLAKAA</sequence>
<evidence type="ECO:0000313" key="2">
    <source>
        <dbReference type="EMBL" id="GAA3693612.1"/>
    </source>
</evidence>
<gene>
    <name evidence="2" type="ORF">GCM10022268_00660</name>
</gene>
<evidence type="ECO:0000256" key="1">
    <source>
        <dbReference type="SAM" id="MobiDB-lite"/>
    </source>
</evidence>
<reference evidence="3" key="1">
    <citation type="journal article" date="2019" name="Int. J. Syst. Evol. Microbiol.">
        <title>The Global Catalogue of Microorganisms (GCM) 10K type strain sequencing project: providing services to taxonomists for standard genome sequencing and annotation.</title>
        <authorList>
            <consortium name="The Broad Institute Genomics Platform"/>
            <consortium name="The Broad Institute Genome Sequencing Center for Infectious Disease"/>
            <person name="Wu L."/>
            <person name="Ma J."/>
        </authorList>
    </citation>
    <scope>NUCLEOTIDE SEQUENCE [LARGE SCALE GENOMIC DNA]</scope>
    <source>
        <strain evidence="3">JCM 17498</strain>
    </source>
</reference>
<organism evidence="2 3">
    <name type="scientific">Sphingomonas cynarae</name>
    <dbReference type="NCBI Taxonomy" id="930197"/>
    <lineage>
        <taxon>Bacteria</taxon>
        <taxon>Pseudomonadati</taxon>
        <taxon>Pseudomonadota</taxon>
        <taxon>Alphaproteobacteria</taxon>
        <taxon>Sphingomonadales</taxon>
        <taxon>Sphingomonadaceae</taxon>
        <taxon>Sphingomonas</taxon>
    </lineage>
</organism>
<comment type="caution">
    <text evidence="2">The sequence shown here is derived from an EMBL/GenBank/DDBJ whole genome shotgun (WGS) entry which is preliminary data.</text>
</comment>
<keyword evidence="3" id="KW-1185">Reference proteome</keyword>
<name>A0ABP7CQC1_9SPHN</name>
<accession>A0ABP7CQC1</accession>
<feature type="compositionally biased region" description="Low complexity" evidence="1">
    <location>
        <begin position="40"/>
        <end position="56"/>
    </location>
</feature>
<proteinExistence type="predicted"/>
<dbReference type="EMBL" id="BAABBF010000001">
    <property type="protein sequence ID" value="GAA3693612.1"/>
    <property type="molecule type" value="Genomic_DNA"/>
</dbReference>
<protein>
    <submittedName>
        <fullName evidence="2">Uncharacterized protein</fullName>
    </submittedName>
</protein>